<accession>W2TUV0</accession>
<name>W2TUV0_NECAM</name>
<gene>
    <name evidence="2" type="ORF">NECAME_06645</name>
</gene>
<proteinExistence type="predicted"/>
<sequence>MKWSFILCFIALICAGVLETVAGDSINRPWMGGFPTDSPAPQ</sequence>
<evidence type="ECO:0000313" key="3">
    <source>
        <dbReference type="Proteomes" id="UP000053676"/>
    </source>
</evidence>
<evidence type="ECO:0000256" key="1">
    <source>
        <dbReference type="SAM" id="SignalP"/>
    </source>
</evidence>
<feature type="signal peptide" evidence="1">
    <location>
        <begin position="1"/>
        <end position="23"/>
    </location>
</feature>
<dbReference type="Proteomes" id="UP000053676">
    <property type="component" value="Unassembled WGS sequence"/>
</dbReference>
<protein>
    <submittedName>
        <fullName evidence="2">Uncharacterized protein</fullName>
    </submittedName>
</protein>
<evidence type="ECO:0000313" key="2">
    <source>
        <dbReference type="EMBL" id="ETN84841.1"/>
    </source>
</evidence>
<reference evidence="3" key="1">
    <citation type="journal article" date="2014" name="Nat. Genet.">
        <title>Genome of the human hookworm Necator americanus.</title>
        <authorList>
            <person name="Tang Y.T."/>
            <person name="Gao X."/>
            <person name="Rosa B.A."/>
            <person name="Abubucker S."/>
            <person name="Hallsworth-Pepin K."/>
            <person name="Martin J."/>
            <person name="Tyagi R."/>
            <person name="Heizer E."/>
            <person name="Zhang X."/>
            <person name="Bhonagiri-Palsikar V."/>
            <person name="Minx P."/>
            <person name="Warren W.C."/>
            <person name="Wang Q."/>
            <person name="Zhan B."/>
            <person name="Hotez P.J."/>
            <person name="Sternberg P.W."/>
            <person name="Dougall A."/>
            <person name="Gaze S.T."/>
            <person name="Mulvenna J."/>
            <person name="Sotillo J."/>
            <person name="Ranganathan S."/>
            <person name="Rabelo E.M."/>
            <person name="Wilson R.K."/>
            <person name="Felgner P.L."/>
            <person name="Bethony J."/>
            <person name="Hawdon J.M."/>
            <person name="Gasser R.B."/>
            <person name="Loukas A."/>
            <person name="Mitreva M."/>
        </authorList>
    </citation>
    <scope>NUCLEOTIDE SEQUENCE [LARGE SCALE GENOMIC DNA]</scope>
</reference>
<keyword evidence="3" id="KW-1185">Reference proteome</keyword>
<organism evidence="2 3">
    <name type="scientific">Necator americanus</name>
    <name type="common">Human hookworm</name>
    <dbReference type="NCBI Taxonomy" id="51031"/>
    <lineage>
        <taxon>Eukaryota</taxon>
        <taxon>Metazoa</taxon>
        <taxon>Ecdysozoa</taxon>
        <taxon>Nematoda</taxon>
        <taxon>Chromadorea</taxon>
        <taxon>Rhabditida</taxon>
        <taxon>Rhabditina</taxon>
        <taxon>Rhabditomorpha</taxon>
        <taxon>Strongyloidea</taxon>
        <taxon>Ancylostomatidae</taxon>
        <taxon>Bunostominae</taxon>
        <taxon>Necator</taxon>
    </lineage>
</organism>
<dbReference type="KEGG" id="nai:NECAME_06645"/>
<dbReference type="EMBL" id="KI657850">
    <property type="protein sequence ID" value="ETN84841.1"/>
    <property type="molecule type" value="Genomic_DNA"/>
</dbReference>
<keyword evidence="1" id="KW-0732">Signal</keyword>
<feature type="chain" id="PRO_5004825434" evidence="1">
    <location>
        <begin position="24"/>
        <end position="42"/>
    </location>
</feature>
<dbReference type="AlphaFoldDB" id="W2TUV0"/>